<evidence type="ECO:0000256" key="1">
    <source>
        <dbReference type="ARBA" id="ARBA00007074"/>
    </source>
</evidence>
<evidence type="ECO:0000256" key="4">
    <source>
        <dbReference type="ARBA" id="ARBA00022737"/>
    </source>
</evidence>
<evidence type="ECO:0000256" key="6">
    <source>
        <dbReference type="ARBA" id="ARBA00022807"/>
    </source>
</evidence>
<name>A0A5C6MCJ4_9LACO</name>
<accession>A0A5C6MCJ4</accession>
<feature type="region of interest" description="Disordered" evidence="7">
    <location>
        <begin position="280"/>
        <end position="343"/>
    </location>
</feature>
<evidence type="ECO:0000256" key="8">
    <source>
        <dbReference type="SAM" id="SignalP"/>
    </source>
</evidence>
<evidence type="ECO:0000259" key="10">
    <source>
        <dbReference type="PROSITE" id="PS51935"/>
    </source>
</evidence>
<reference evidence="11 12" key="1">
    <citation type="submission" date="2019-04" db="EMBL/GenBank/DDBJ databases">
        <title>In vitro growth and metabolic characteristics of meat-borne Lactobacillus algidus strains.</title>
        <authorList>
            <person name="Sade E."/>
            <person name="Per J."/>
            <person name="Tytti H."/>
            <person name="Johanna B.K."/>
        </authorList>
    </citation>
    <scope>NUCLEOTIDE SEQUENCE [LARGE SCALE GENOMIC DNA]</scope>
    <source>
        <strain evidence="11 12">LTS37-1</strain>
    </source>
</reference>
<dbReference type="RefSeq" id="WP_146302256.1">
    <property type="nucleotide sequence ID" value="NZ_JANXKU010000001.1"/>
</dbReference>
<sequence length="464" mass="47044">MNNTIKSLLLGTVGTASLLLASNASADAATVKVQTNDTVWAFSQKYGVSIKTIETLNNIDSNSHIITMGQSLNIPTKDSDADTNSTKTSSAKTSVVATLPADNSANKTSVTVKSGDSLWSIAQANGISIAALRSANGFADNSALILPGQKLTLTGSKAVVTTAKPAETVTPAPVKTTTPEVAAKPAETVTPAKTATPEVAAKPVETAPKATESAVSADGKTVTVKNGDSFWSIAQANGITISALLDANGLTSGSMINPGQTLNLTGSVAKKAAPEKVVTEKPAAAPAAEVAKPSTNNTVASSNTASTTNVATNNTTTNSNTASTSNNDAATSNTDTAESSTTQTASYSASKVISVAKAYIGTPYVWGGSTPSGFDCSGFTQYVFAKVGINLNRNTIGQESNVTKKSTAAAQPGDLLFWGAQGSTYHVGIYLGGGQYIAAPEPGQNVKVGTLAYFPASFAGTVNK</sequence>
<keyword evidence="2" id="KW-0645">Protease</keyword>
<feature type="domain" description="NlpC/P60" evidence="10">
    <location>
        <begin position="346"/>
        <end position="464"/>
    </location>
</feature>
<evidence type="ECO:0000313" key="11">
    <source>
        <dbReference type="EMBL" id="TWW11879.1"/>
    </source>
</evidence>
<dbReference type="Pfam" id="PF01476">
    <property type="entry name" value="LysM"/>
    <property type="match status" value="3"/>
</dbReference>
<dbReference type="PANTHER" id="PTHR47053:SF1">
    <property type="entry name" value="MUREIN DD-ENDOPEPTIDASE MEPH-RELATED"/>
    <property type="match status" value="1"/>
</dbReference>
<dbReference type="EMBL" id="SRRQ01000001">
    <property type="protein sequence ID" value="TWW11879.1"/>
    <property type="molecule type" value="Genomic_DNA"/>
</dbReference>
<keyword evidence="4" id="KW-0677">Repeat</keyword>
<dbReference type="Proteomes" id="UP000321659">
    <property type="component" value="Unassembled WGS sequence"/>
</dbReference>
<keyword evidence="5" id="KW-0378">Hydrolase</keyword>
<dbReference type="InterPro" id="IPR038765">
    <property type="entry name" value="Papain-like_cys_pep_sf"/>
</dbReference>
<dbReference type="GO" id="GO:0006508">
    <property type="term" value="P:proteolysis"/>
    <property type="evidence" value="ECO:0007669"/>
    <property type="project" value="UniProtKB-KW"/>
</dbReference>
<evidence type="ECO:0000259" key="9">
    <source>
        <dbReference type="PROSITE" id="PS51782"/>
    </source>
</evidence>
<dbReference type="GO" id="GO:0008234">
    <property type="term" value="F:cysteine-type peptidase activity"/>
    <property type="evidence" value="ECO:0007669"/>
    <property type="project" value="UniProtKB-KW"/>
</dbReference>
<evidence type="ECO:0000256" key="7">
    <source>
        <dbReference type="SAM" id="MobiDB-lite"/>
    </source>
</evidence>
<dbReference type="Gene3D" id="3.10.350.10">
    <property type="entry name" value="LysM domain"/>
    <property type="match status" value="3"/>
</dbReference>
<feature type="domain" description="LysM" evidence="9">
    <location>
        <begin position="108"/>
        <end position="153"/>
    </location>
</feature>
<comment type="caution">
    <text evidence="11">The sequence shown here is derived from an EMBL/GenBank/DDBJ whole genome shotgun (WGS) entry which is preliminary data.</text>
</comment>
<proteinExistence type="inferred from homology"/>
<feature type="domain" description="LysM" evidence="9">
    <location>
        <begin position="29"/>
        <end position="74"/>
    </location>
</feature>
<feature type="chain" id="PRO_5039428790" evidence="8">
    <location>
        <begin position="27"/>
        <end position="464"/>
    </location>
</feature>
<feature type="signal peptide" evidence="8">
    <location>
        <begin position="1"/>
        <end position="26"/>
    </location>
</feature>
<dbReference type="PANTHER" id="PTHR47053">
    <property type="entry name" value="MUREIN DD-ENDOPEPTIDASE MEPH-RELATED"/>
    <property type="match status" value="1"/>
</dbReference>
<dbReference type="InterPro" id="IPR051202">
    <property type="entry name" value="Peptidase_C40"/>
</dbReference>
<dbReference type="SUPFAM" id="SSF54001">
    <property type="entry name" value="Cysteine proteinases"/>
    <property type="match status" value="1"/>
</dbReference>
<dbReference type="InterPro" id="IPR018392">
    <property type="entry name" value="LysM"/>
</dbReference>
<evidence type="ECO:0000256" key="5">
    <source>
        <dbReference type="ARBA" id="ARBA00022801"/>
    </source>
</evidence>
<evidence type="ECO:0000313" key="12">
    <source>
        <dbReference type="Proteomes" id="UP000321659"/>
    </source>
</evidence>
<dbReference type="PROSITE" id="PS51782">
    <property type="entry name" value="LYSM"/>
    <property type="match status" value="3"/>
</dbReference>
<dbReference type="InterPro" id="IPR036779">
    <property type="entry name" value="LysM_dom_sf"/>
</dbReference>
<dbReference type="SUPFAM" id="SSF54106">
    <property type="entry name" value="LysM domain"/>
    <property type="match status" value="3"/>
</dbReference>
<gene>
    <name evidence="11" type="ORF">LABALGLTS371_00900</name>
</gene>
<dbReference type="Gene3D" id="3.90.1720.10">
    <property type="entry name" value="endopeptidase domain like (from Nostoc punctiforme)"/>
    <property type="match status" value="1"/>
</dbReference>
<evidence type="ECO:0000256" key="2">
    <source>
        <dbReference type="ARBA" id="ARBA00022670"/>
    </source>
</evidence>
<dbReference type="InterPro" id="IPR000064">
    <property type="entry name" value="NLP_P60_dom"/>
</dbReference>
<keyword evidence="3 8" id="KW-0732">Signal</keyword>
<comment type="similarity">
    <text evidence="1">Belongs to the peptidase C40 family.</text>
</comment>
<evidence type="ECO:0000256" key="3">
    <source>
        <dbReference type="ARBA" id="ARBA00022729"/>
    </source>
</evidence>
<dbReference type="AlphaFoldDB" id="A0A5C6MCJ4"/>
<protein>
    <submittedName>
        <fullName evidence="11">Gamma-D-glutamate-meso-diaminopimelate muropeptidase</fullName>
    </submittedName>
</protein>
<dbReference type="Pfam" id="PF00877">
    <property type="entry name" value="NLPC_P60"/>
    <property type="match status" value="1"/>
</dbReference>
<dbReference type="PROSITE" id="PS51935">
    <property type="entry name" value="NLPC_P60"/>
    <property type="match status" value="1"/>
</dbReference>
<keyword evidence="6" id="KW-0788">Thiol protease</keyword>
<dbReference type="CDD" id="cd00118">
    <property type="entry name" value="LysM"/>
    <property type="match status" value="3"/>
</dbReference>
<feature type="domain" description="LysM" evidence="9">
    <location>
        <begin position="220"/>
        <end position="264"/>
    </location>
</feature>
<dbReference type="SMART" id="SM00257">
    <property type="entry name" value="LysM"/>
    <property type="match status" value="3"/>
</dbReference>
<organism evidence="11 12">
    <name type="scientific">Dellaglioa algida</name>
    <dbReference type="NCBI Taxonomy" id="105612"/>
    <lineage>
        <taxon>Bacteria</taxon>
        <taxon>Bacillati</taxon>
        <taxon>Bacillota</taxon>
        <taxon>Bacilli</taxon>
        <taxon>Lactobacillales</taxon>
        <taxon>Lactobacillaceae</taxon>
        <taxon>Dellaglioa</taxon>
    </lineage>
</organism>